<evidence type="ECO:0000259" key="2">
    <source>
        <dbReference type="Pfam" id="PF18492"/>
    </source>
</evidence>
<evidence type="ECO:0000313" key="3">
    <source>
        <dbReference type="EMBL" id="MEI4551448.1"/>
    </source>
</evidence>
<evidence type="ECO:0000313" key="4">
    <source>
        <dbReference type="Proteomes" id="UP001382455"/>
    </source>
</evidence>
<name>A0ABU8EWX1_9GAMM</name>
<dbReference type="EMBL" id="JBAWKS010000002">
    <property type="protein sequence ID" value="MEI4551448.1"/>
    <property type="molecule type" value="Genomic_DNA"/>
</dbReference>
<evidence type="ECO:0000256" key="1">
    <source>
        <dbReference type="SAM" id="SignalP"/>
    </source>
</evidence>
<feature type="chain" id="PRO_5045137501" description="ASP external chaperone domain-containing protein" evidence="1">
    <location>
        <begin position="20"/>
        <end position="178"/>
    </location>
</feature>
<sequence>MKFKNVTITLAALTLSAHAAAANNLELNVPKNAVVNKQVKSVIKPDFGTYKVERNLALVPASIASADAVIEKRGNEAVVKLDKRNDLVTPGTLVRNIFTGNLAPVSGNITVLLSEGISANDILVKTGFKLVSEFTETGLAVIAVGDNQDVLEAAEELRSLGLVKEARVEVLETRHTAR</sequence>
<dbReference type="Proteomes" id="UP001382455">
    <property type="component" value="Unassembled WGS sequence"/>
</dbReference>
<dbReference type="InterPro" id="IPR040536">
    <property type="entry name" value="ASPCH"/>
</dbReference>
<proteinExistence type="predicted"/>
<reference evidence="3 4" key="1">
    <citation type="submission" date="2023-12" db="EMBL/GenBank/DDBJ databases">
        <title>Friends and Foes: Symbiotic and Algicidal bacterial influence on Karenia brevis blooms.</title>
        <authorList>
            <person name="Fei C."/>
            <person name="Mohamed A.R."/>
            <person name="Booker A."/>
            <person name="Arshad M."/>
            <person name="Klass S."/>
            <person name="Ahn S."/>
            <person name="Gilbert P.M."/>
            <person name="Heil C.A."/>
            <person name="Martinez J.M."/>
            <person name="Amin S.A."/>
        </authorList>
    </citation>
    <scope>NUCLEOTIDE SEQUENCE [LARGE SCALE GENOMIC DNA]</scope>
    <source>
        <strain evidence="3 4">CE15</strain>
    </source>
</reference>
<feature type="signal peptide" evidence="1">
    <location>
        <begin position="1"/>
        <end position="19"/>
    </location>
</feature>
<organism evidence="3 4">
    <name type="scientific">Pseudoalteromonas spongiae</name>
    <dbReference type="NCBI Taxonomy" id="298657"/>
    <lineage>
        <taxon>Bacteria</taxon>
        <taxon>Pseudomonadati</taxon>
        <taxon>Pseudomonadota</taxon>
        <taxon>Gammaproteobacteria</taxon>
        <taxon>Alteromonadales</taxon>
        <taxon>Pseudoalteromonadaceae</taxon>
        <taxon>Pseudoalteromonas</taxon>
    </lineage>
</organism>
<dbReference type="Pfam" id="PF18492">
    <property type="entry name" value="ORF_2_N"/>
    <property type="match status" value="1"/>
</dbReference>
<keyword evidence="1" id="KW-0732">Signal</keyword>
<dbReference type="RefSeq" id="WP_100914624.1">
    <property type="nucleotide sequence ID" value="NZ_CP023399.1"/>
</dbReference>
<keyword evidence="4" id="KW-1185">Reference proteome</keyword>
<protein>
    <recommendedName>
        <fullName evidence="2">ASP external chaperone domain-containing protein</fullName>
    </recommendedName>
</protein>
<gene>
    <name evidence="3" type="ORF">WAE96_17360</name>
</gene>
<comment type="caution">
    <text evidence="3">The sequence shown here is derived from an EMBL/GenBank/DDBJ whole genome shotgun (WGS) entry which is preliminary data.</text>
</comment>
<feature type="domain" description="ASP external chaperone" evidence="2">
    <location>
        <begin position="83"/>
        <end position="174"/>
    </location>
</feature>
<accession>A0ABU8EWX1</accession>